<comment type="caution">
    <text evidence="1">The sequence shown here is derived from an EMBL/GenBank/DDBJ whole genome shotgun (WGS) entry which is preliminary data.</text>
</comment>
<name>A0A1V3WC88_MYCKA</name>
<dbReference type="Proteomes" id="UP000189229">
    <property type="component" value="Unassembled WGS sequence"/>
</dbReference>
<reference evidence="1 2" key="1">
    <citation type="submission" date="2017-02" db="EMBL/GenBank/DDBJ databases">
        <title>Complete genome sequences of Mycobacterium kansasii strains isolated from rhesus macaques.</title>
        <authorList>
            <person name="Panda A."/>
            <person name="Nagaraj S."/>
            <person name="Zhao X."/>
            <person name="Tettelin H."/>
            <person name="Detolla L.J."/>
        </authorList>
    </citation>
    <scope>NUCLEOTIDE SEQUENCE [LARGE SCALE GENOMIC DNA]</scope>
    <source>
        <strain evidence="1 2">11-3813</strain>
    </source>
</reference>
<organism evidence="1 2">
    <name type="scientific">Mycobacterium kansasii</name>
    <dbReference type="NCBI Taxonomy" id="1768"/>
    <lineage>
        <taxon>Bacteria</taxon>
        <taxon>Bacillati</taxon>
        <taxon>Actinomycetota</taxon>
        <taxon>Actinomycetes</taxon>
        <taxon>Mycobacteriales</taxon>
        <taxon>Mycobacteriaceae</taxon>
        <taxon>Mycobacterium</taxon>
    </lineage>
</organism>
<dbReference type="EMBL" id="MVBM01000012">
    <property type="protein sequence ID" value="OOK64482.1"/>
    <property type="molecule type" value="Genomic_DNA"/>
</dbReference>
<protein>
    <submittedName>
        <fullName evidence="1">Uncharacterized protein</fullName>
    </submittedName>
</protein>
<evidence type="ECO:0000313" key="1">
    <source>
        <dbReference type="EMBL" id="OOK64482.1"/>
    </source>
</evidence>
<sequence length="50" mass="5789">MTAQLASHLSQATHGLEQPYLARRQNWVNQLQRHALMQPGRPRFALRVIP</sequence>
<gene>
    <name evidence="1" type="ORF">BZL30_9140</name>
</gene>
<dbReference type="AlphaFoldDB" id="A0A1V3WC88"/>
<accession>A0A1V3WC88</accession>
<proteinExistence type="predicted"/>
<evidence type="ECO:0000313" key="2">
    <source>
        <dbReference type="Proteomes" id="UP000189229"/>
    </source>
</evidence>